<name>A0A397H7P9_9GLOM</name>
<feature type="domain" description="DUF7082" evidence="1">
    <location>
        <begin position="59"/>
        <end position="107"/>
    </location>
</feature>
<keyword evidence="3" id="KW-1185">Reference proteome</keyword>
<dbReference type="AlphaFoldDB" id="A0A397H7P9"/>
<dbReference type="InterPro" id="IPR055509">
    <property type="entry name" value="DUF7082"/>
</dbReference>
<organism evidence="2 3">
    <name type="scientific">Diversispora epigaea</name>
    <dbReference type="NCBI Taxonomy" id="1348612"/>
    <lineage>
        <taxon>Eukaryota</taxon>
        <taxon>Fungi</taxon>
        <taxon>Fungi incertae sedis</taxon>
        <taxon>Mucoromycota</taxon>
        <taxon>Glomeromycotina</taxon>
        <taxon>Glomeromycetes</taxon>
        <taxon>Diversisporales</taxon>
        <taxon>Diversisporaceae</taxon>
        <taxon>Diversispora</taxon>
    </lineage>
</organism>
<protein>
    <recommendedName>
        <fullName evidence="1">DUF7082 domain-containing protein</fullName>
    </recommendedName>
</protein>
<proteinExistence type="predicted"/>
<evidence type="ECO:0000313" key="3">
    <source>
        <dbReference type="Proteomes" id="UP000266861"/>
    </source>
</evidence>
<dbReference type="Proteomes" id="UP000266861">
    <property type="component" value="Unassembled WGS sequence"/>
</dbReference>
<evidence type="ECO:0000313" key="2">
    <source>
        <dbReference type="EMBL" id="RHZ59115.1"/>
    </source>
</evidence>
<reference evidence="2 3" key="1">
    <citation type="submission" date="2018-08" db="EMBL/GenBank/DDBJ databases">
        <title>Genome and evolution of the arbuscular mycorrhizal fungus Diversispora epigaea (formerly Glomus versiforme) and its bacterial endosymbionts.</title>
        <authorList>
            <person name="Sun X."/>
            <person name="Fei Z."/>
            <person name="Harrison M."/>
        </authorList>
    </citation>
    <scope>NUCLEOTIDE SEQUENCE [LARGE SCALE GENOMIC DNA]</scope>
    <source>
        <strain evidence="2 3">IT104</strain>
    </source>
</reference>
<evidence type="ECO:0000259" key="1">
    <source>
        <dbReference type="Pfam" id="PF23305"/>
    </source>
</evidence>
<accession>A0A397H7P9</accession>
<dbReference type="OrthoDB" id="1751210at2759"/>
<gene>
    <name evidence="2" type="ORF">Glove_365g228</name>
</gene>
<comment type="caution">
    <text evidence="2">The sequence shown here is derived from an EMBL/GenBank/DDBJ whole genome shotgun (WGS) entry which is preliminary data.</text>
</comment>
<dbReference type="EMBL" id="PQFF01000331">
    <property type="protein sequence ID" value="RHZ59115.1"/>
    <property type="molecule type" value="Genomic_DNA"/>
</dbReference>
<sequence>MVIEIKIICTNGNKINEMLESRKNLNNKKFIARGFQCAEVRRGSRVTKRTDMNSKKHRDLQTKTVGKNKNRSLYVTIIYFPNPQPRNIEKDIKVFLWSSVIAVLGKIFRREIGENEEILW</sequence>
<dbReference type="Pfam" id="PF23305">
    <property type="entry name" value="DUF7082"/>
    <property type="match status" value="1"/>
</dbReference>